<dbReference type="PANTHER" id="PTHR33232">
    <property type="entry name" value="PROTEIN SIEVE ELEMENT OCCLUSION B-LIKE"/>
    <property type="match status" value="1"/>
</dbReference>
<dbReference type="OrthoDB" id="815202at2759"/>
<name>A0A9Q0EZS8_9ROSI</name>
<dbReference type="AlphaFoldDB" id="A0A9Q0EZS8"/>
<protein>
    <recommendedName>
        <fullName evidence="5">Sieve element occlusion N-terminal domain-containing protein</fullName>
    </recommendedName>
</protein>
<dbReference type="GO" id="GO:0010088">
    <property type="term" value="P:phloem development"/>
    <property type="evidence" value="ECO:0007669"/>
    <property type="project" value="InterPro"/>
</dbReference>
<feature type="domain" description="Sieve element occlusion N-terminal" evidence="1">
    <location>
        <begin position="132"/>
        <end position="327"/>
    </location>
</feature>
<sequence length="730" mass="82113">MATIIASQPSYVELWASLESPDNASLKEVLATHSHDGRKVDVKSILNIIENILLRATPSTLADAPSGSLEDKTILQVDKIAQTDTVVKLKALTDIIKKISTELSNSNVFVTATIDGNNLRPSASPFATKMTCNCKCPGGGDVFATTTTILKTLSNYSWDAKVVLTLAAFALNYGEIFLLAPPYSNGSSSISQSLALLKQLRDITENSLLSKPKYDSIVKLVKVIVGVARCIVDFTDLPLEGIAVNLPPLSTAVDYIPKAAYWAILSTVISASHIASLKASQESTTQPWDLSRLAIEGTRIQELLKNQLTICKGQIAEKSKTAYWHLVRDICDVRQPDSMKILKTLIFDKHGWPYLVDRAYRRIGMEELRDKSVLLLISGLDISKEEILTLGKLYQEAQMRPDVQYHVLWIPIVDKTTTWDQDKQQKFEKLLSLMPWYTVPEPSKIKAEVIKYIKKVWEYTGKTMLVPLDPQGRVQSMNALDMLWIWGNSAFPFFHGKEESLWEMQSWTIDLFIDGIDKNIINWVTQEGKFVCLYGGEDIDWIREFTSAAKLGALAAGIPIELVYVGKNNALKQVEKIIKIIDAEKLSYYWTDLASTWFFWTRLESMLYLKMQQGKNFKNDNIMREVTTLLAYDASDKGWALFCKGTSSMTKAKGDVALKSMKHVHEWKDNATAKGFLPALNEYFQRNQAMQSNNRIILTGNRREIPGHLLSSSGCDCSMEKCFLYHCYAE</sequence>
<dbReference type="Proteomes" id="UP001141552">
    <property type="component" value="Unassembled WGS sequence"/>
</dbReference>
<evidence type="ECO:0000313" key="4">
    <source>
        <dbReference type="Proteomes" id="UP001141552"/>
    </source>
</evidence>
<dbReference type="EMBL" id="JAKUCV010007653">
    <property type="protein sequence ID" value="KAJ4822520.1"/>
    <property type="molecule type" value="Genomic_DNA"/>
</dbReference>
<keyword evidence="4" id="KW-1185">Reference proteome</keyword>
<dbReference type="PANTHER" id="PTHR33232:SF20">
    <property type="entry name" value="PROTEIN SIEVE ELEMENT OCCLUSION B-LIKE"/>
    <property type="match status" value="1"/>
</dbReference>
<dbReference type="Pfam" id="PF14576">
    <property type="entry name" value="SEO_N"/>
    <property type="match status" value="2"/>
</dbReference>
<feature type="domain" description="Sieve element occlusion C-terminal" evidence="2">
    <location>
        <begin position="497"/>
        <end position="728"/>
    </location>
</feature>
<evidence type="ECO:0000313" key="3">
    <source>
        <dbReference type="EMBL" id="KAJ4822520.1"/>
    </source>
</evidence>
<dbReference type="Pfam" id="PF14577">
    <property type="entry name" value="SEO_C"/>
    <property type="match status" value="1"/>
</dbReference>
<comment type="caution">
    <text evidence="3">The sequence shown here is derived from an EMBL/GenBank/DDBJ whole genome shotgun (WGS) entry which is preliminary data.</text>
</comment>
<dbReference type="InterPro" id="IPR027944">
    <property type="entry name" value="SEO_C"/>
</dbReference>
<evidence type="ECO:0008006" key="5">
    <source>
        <dbReference type="Google" id="ProtNLM"/>
    </source>
</evidence>
<proteinExistence type="predicted"/>
<accession>A0A9Q0EZS8</accession>
<feature type="domain" description="Sieve element occlusion N-terminal" evidence="1">
    <location>
        <begin position="22"/>
        <end position="105"/>
    </location>
</feature>
<dbReference type="InterPro" id="IPR027942">
    <property type="entry name" value="SEO_N"/>
</dbReference>
<dbReference type="InterPro" id="IPR039299">
    <property type="entry name" value="SEOA"/>
</dbReference>
<reference evidence="3" key="1">
    <citation type="submission" date="2022-02" db="EMBL/GenBank/DDBJ databases">
        <authorList>
            <person name="Henning P.M."/>
            <person name="McCubbin A.G."/>
            <person name="Shore J.S."/>
        </authorList>
    </citation>
    <scope>NUCLEOTIDE SEQUENCE</scope>
    <source>
        <strain evidence="3">F60SS</strain>
        <tissue evidence="3">Leaves</tissue>
    </source>
</reference>
<evidence type="ECO:0000259" key="2">
    <source>
        <dbReference type="Pfam" id="PF14577"/>
    </source>
</evidence>
<gene>
    <name evidence="3" type="ORF">Tsubulata_048065</name>
</gene>
<organism evidence="3 4">
    <name type="scientific">Turnera subulata</name>
    <dbReference type="NCBI Taxonomy" id="218843"/>
    <lineage>
        <taxon>Eukaryota</taxon>
        <taxon>Viridiplantae</taxon>
        <taxon>Streptophyta</taxon>
        <taxon>Embryophyta</taxon>
        <taxon>Tracheophyta</taxon>
        <taxon>Spermatophyta</taxon>
        <taxon>Magnoliopsida</taxon>
        <taxon>eudicotyledons</taxon>
        <taxon>Gunneridae</taxon>
        <taxon>Pentapetalae</taxon>
        <taxon>rosids</taxon>
        <taxon>fabids</taxon>
        <taxon>Malpighiales</taxon>
        <taxon>Passifloraceae</taxon>
        <taxon>Turnera</taxon>
    </lineage>
</organism>
<evidence type="ECO:0000259" key="1">
    <source>
        <dbReference type="Pfam" id="PF14576"/>
    </source>
</evidence>
<reference evidence="3" key="2">
    <citation type="journal article" date="2023" name="Plants (Basel)">
        <title>Annotation of the Turnera subulata (Passifloraceae) Draft Genome Reveals the S-Locus Evolved after the Divergence of Turneroideae from Passifloroideae in a Stepwise Manner.</title>
        <authorList>
            <person name="Henning P.M."/>
            <person name="Roalson E.H."/>
            <person name="Mir W."/>
            <person name="McCubbin A.G."/>
            <person name="Shore J.S."/>
        </authorList>
    </citation>
    <scope>NUCLEOTIDE SEQUENCE</scope>
    <source>
        <strain evidence="3">F60SS</strain>
    </source>
</reference>